<name>A0A6F8XVZ1_9ACTN</name>
<proteinExistence type="inferred from homology"/>
<evidence type="ECO:0000313" key="4">
    <source>
        <dbReference type="EMBL" id="BCB77969.1"/>
    </source>
</evidence>
<dbReference type="Proteomes" id="UP000502508">
    <property type="component" value="Chromosome"/>
</dbReference>
<dbReference type="InterPro" id="IPR020904">
    <property type="entry name" value="Sc_DH/Rdtase_CS"/>
</dbReference>
<dbReference type="InterPro" id="IPR057326">
    <property type="entry name" value="KR_dom"/>
</dbReference>
<comment type="similarity">
    <text evidence="1">Belongs to the short-chain dehydrogenases/reductases (SDR) family.</text>
</comment>
<organism evidence="4 5">
    <name type="scientific">Phytohabitans flavus</name>
    <dbReference type="NCBI Taxonomy" id="1076124"/>
    <lineage>
        <taxon>Bacteria</taxon>
        <taxon>Bacillati</taxon>
        <taxon>Actinomycetota</taxon>
        <taxon>Actinomycetes</taxon>
        <taxon>Micromonosporales</taxon>
        <taxon>Micromonosporaceae</taxon>
    </lineage>
</organism>
<dbReference type="SMART" id="SM00822">
    <property type="entry name" value="PKS_KR"/>
    <property type="match status" value="1"/>
</dbReference>
<dbReference type="PROSITE" id="PS00061">
    <property type="entry name" value="ADH_SHORT"/>
    <property type="match status" value="1"/>
</dbReference>
<dbReference type="FunFam" id="3.40.50.720:FF:000084">
    <property type="entry name" value="Short-chain dehydrogenase reductase"/>
    <property type="match status" value="1"/>
</dbReference>
<reference evidence="4 5" key="1">
    <citation type="submission" date="2020-03" db="EMBL/GenBank/DDBJ databases">
        <title>Whole genome shotgun sequence of Phytohabitans flavus NBRC 107702.</title>
        <authorList>
            <person name="Komaki H."/>
            <person name="Tamura T."/>
        </authorList>
    </citation>
    <scope>NUCLEOTIDE SEQUENCE [LARGE SCALE GENOMIC DNA]</scope>
    <source>
        <strain evidence="4 5">NBRC 107702</strain>
    </source>
</reference>
<dbReference type="PRINTS" id="PR00081">
    <property type="entry name" value="GDHRDH"/>
</dbReference>
<dbReference type="PRINTS" id="PR00080">
    <property type="entry name" value="SDRFAMILY"/>
</dbReference>
<dbReference type="GO" id="GO:0016491">
    <property type="term" value="F:oxidoreductase activity"/>
    <property type="evidence" value="ECO:0007669"/>
    <property type="project" value="UniProtKB-KW"/>
</dbReference>
<accession>A0A6F8XVZ1</accession>
<keyword evidence="2" id="KW-0560">Oxidoreductase</keyword>
<dbReference type="InterPro" id="IPR036291">
    <property type="entry name" value="NAD(P)-bd_dom_sf"/>
</dbReference>
<dbReference type="CDD" id="cd05233">
    <property type="entry name" value="SDR_c"/>
    <property type="match status" value="1"/>
</dbReference>
<dbReference type="Gene3D" id="3.40.50.720">
    <property type="entry name" value="NAD(P)-binding Rossmann-like Domain"/>
    <property type="match status" value="1"/>
</dbReference>
<keyword evidence="5" id="KW-1185">Reference proteome</keyword>
<dbReference type="InterPro" id="IPR002347">
    <property type="entry name" value="SDR_fam"/>
</dbReference>
<dbReference type="InterPro" id="IPR050259">
    <property type="entry name" value="SDR"/>
</dbReference>
<dbReference type="EMBL" id="AP022870">
    <property type="protein sequence ID" value="BCB77969.1"/>
    <property type="molecule type" value="Genomic_DNA"/>
</dbReference>
<protein>
    <submittedName>
        <fullName evidence="4">Beta-ketoacyl-ACP reductase</fullName>
    </submittedName>
</protein>
<sequence length="246" mass="25522">MTRRILVTGARRGIGAALAIGLAEPDRTLVLHHLAAPDEVAKVARRCEERGAEVLEFEADLSDPAAVCDLAERAGPVDVLVNNAARASNVDIRELPLGEWQQTFAVNVTAPMLLAQAFATGMAERGWGRIVNITSATVRLGGPSGPSYVSSKAALVGLTRSLARALGRSGITVNAISPGAIRTEGELELAGGQEDPAATAQTLAAQAIPRQLVPDDLVATVRYLVSDGASATTGQVIEVGAGLVYR</sequence>
<dbReference type="AlphaFoldDB" id="A0A6F8XVZ1"/>
<gene>
    <name evidence="4" type="ORF">Pflav_043790</name>
</gene>
<dbReference type="SUPFAM" id="SSF51735">
    <property type="entry name" value="NAD(P)-binding Rossmann-fold domains"/>
    <property type="match status" value="1"/>
</dbReference>
<dbReference type="KEGG" id="pfla:Pflav_043790"/>
<evidence type="ECO:0000313" key="5">
    <source>
        <dbReference type="Proteomes" id="UP000502508"/>
    </source>
</evidence>
<feature type="domain" description="Ketoreductase" evidence="3">
    <location>
        <begin position="3"/>
        <end position="179"/>
    </location>
</feature>
<evidence type="ECO:0000256" key="1">
    <source>
        <dbReference type="ARBA" id="ARBA00006484"/>
    </source>
</evidence>
<dbReference type="Pfam" id="PF13561">
    <property type="entry name" value="adh_short_C2"/>
    <property type="match status" value="1"/>
</dbReference>
<evidence type="ECO:0000259" key="3">
    <source>
        <dbReference type="SMART" id="SM00822"/>
    </source>
</evidence>
<reference evidence="4 5" key="2">
    <citation type="submission" date="2020-03" db="EMBL/GenBank/DDBJ databases">
        <authorList>
            <person name="Ichikawa N."/>
            <person name="Kimura A."/>
            <person name="Kitahashi Y."/>
            <person name="Uohara A."/>
        </authorList>
    </citation>
    <scope>NUCLEOTIDE SEQUENCE [LARGE SCALE GENOMIC DNA]</scope>
    <source>
        <strain evidence="4 5">NBRC 107702</strain>
    </source>
</reference>
<dbReference type="PANTHER" id="PTHR42879">
    <property type="entry name" value="3-OXOACYL-(ACYL-CARRIER-PROTEIN) REDUCTASE"/>
    <property type="match status" value="1"/>
</dbReference>
<dbReference type="GO" id="GO:0032787">
    <property type="term" value="P:monocarboxylic acid metabolic process"/>
    <property type="evidence" value="ECO:0007669"/>
    <property type="project" value="UniProtKB-ARBA"/>
</dbReference>
<dbReference type="RefSeq" id="WP_173037609.1">
    <property type="nucleotide sequence ID" value="NZ_AP022870.1"/>
</dbReference>
<evidence type="ECO:0000256" key="2">
    <source>
        <dbReference type="ARBA" id="ARBA00023002"/>
    </source>
</evidence>